<keyword evidence="8" id="KW-0238">DNA-binding</keyword>
<dbReference type="FunFam" id="3.30.160.60:FF:004084">
    <property type="match status" value="1"/>
</dbReference>
<comment type="subcellular location">
    <subcellularLocation>
        <location evidence="1">Nucleus</location>
    </subcellularLocation>
</comment>
<dbReference type="EMBL" id="JBEHCU010013014">
    <property type="protein sequence ID" value="KAL1374823.1"/>
    <property type="molecule type" value="Genomic_DNA"/>
</dbReference>
<dbReference type="SMART" id="SM00355">
    <property type="entry name" value="ZnF_C2H2"/>
    <property type="match status" value="10"/>
</dbReference>
<feature type="domain" description="C2H2-type" evidence="13">
    <location>
        <begin position="374"/>
        <end position="402"/>
    </location>
</feature>
<evidence type="ECO:0000256" key="9">
    <source>
        <dbReference type="ARBA" id="ARBA00023163"/>
    </source>
</evidence>
<dbReference type="FunFam" id="3.30.160.60:FF:000340">
    <property type="entry name" value="zinc finger protein 473 isoform X1"/>
    <property type="match status" value="1"/>
</dbReference>
<feature type="compositionally biased region" description="Basic and acidic residues" evidence="12">
    <location>
        <begin position="490"/>
        <end position="505"/>
    </location>
</feature>
<evidence type="ECO:0000256" key="4">
    <source>
        <dbReference type="ARBA" id="ARBA00022737"/>
    </source>
</evidence>
<protein>
    <recommendedName>
        <fullName evidence="13">C2H2-type domain-containing protein</fullName>
    </recommendedName>
</protein>
<proteinExistence type="inferred from homology"/>
<dbReference type="Pfam" id="PF00096">
    <property type="entry name" value="zf-C2H2"/>
    <property type="match status" value="4"/>
</dbReference>
<evidence type="ECO:0000313" key="15">
    <source>
        <dbReference type="Proteomes" id="UP001562425"/>
    </source>
</evidence>
<feature type="domain" description="C2H2-type" evidence="13">
    <location>
        <begin position="288"/>
        <end position="315"/>
    </location>
</feature>
<sequence length="668" mass="74334">MESSGLVAVPSRGSVLPVGPGVVKEEPGSLEVQDGCGEGTGAGGSKQKQKGESQLILVMEPQNPSPTKYFDQNGVPLKKEETGPEQVKVVGKSKRTKLTITCHKCRRMFETKVEFEFHYRKAYNQEPVYACGQCDKQILQYKAYRLHCYRHSNSATQRYTCAVCAKVFHQKSDLTRHEAIHETAAAPAASKQSESEQLPIGCDRCDAVFGSQAEVRVHVRKIHPVPKQMIECPDCGKFLSAGSLYSHRKIHSVDGPRFRCEDCDKSFVQKINFIHHRKKHLPNDERPFQCSECDKAFFEKSHLQRHQFFHSEVRPFKCLSCGKCYKTERCLKVHSAVHSAARPFVCLECNKGFLSSSKLRQHTNIHSPPGSRPFKCKYCARDFTNFPNWLKHIRRRHKVDHRTGEKLDSVPKFMTKKKVAVESVAPKKAPKKIKDPPPPLSSIKEESLPFVGDNSNIDLNLVSKDDLLPPLKMEEMGDIFLSLPEGVVNEDARDGVSSPEKDRRTTAPAAEEEGDRKEESLPEAPLGLGAGDDGVLFRFGYGGVVDDGDGQAEFDWRVKPTAPAQFSRIPAEPTPATAAAAAPISLSLHPEWWRRRPLHLPGVDLNLRGRRRGPAAAVPAHQSALFAPAAAAAAPECGRCRGGSVVDGWRRRVEAGITVSKINFFTYF</sequence>
<dbReference type="FunFam" id="3.30.160.60:FF:000151">
    <property type="entry name" value="Zinc finger and SCAN domain-containing 21"/>
    <property type="match status" value="1"/>
</dbReference>
<dbReference type="SUPFAM" id="SSF57667">
    <property type="entry name" value="beta-beta-alpha zinc fingers"/>
    <property type="match status" value="4"/>
</dbReference>
<feature type="region of interest" description="Disordered" evidence="12">
    <location>
        <begin position="1"/>
        <end position="51"/>
    </location>
</feature>
<evidence type="ECO:0000256" key="1">
    <source>
        <dbReference type="ARBA" id="ARBA00004123"/>
    </source>
</evidence>
<dbReference type="AlphaFoldDB" id="A0ABD1CEP0"/>
<evidence type="ECO:0000256" key="7">
    <source>
        <dbReference type="ARBA" id="ARBA00023015"/>
    </source>
</evidence>
<evidence type="ECO:0000256" key="5">
    <source>
        <dbReference type="ARBA" id="ARBA00022771"/>
    </source>
</evidence>
<evidence type="ECO:0000256" key="12">
    <source>
        <dbReference type="SAM" id="MobiDB-lite"/>
    </source>
</evidence>
<keyword evidence="15" id="KW-1185">Reference proteome</keyword>
<keyword evidence="5 11" id="KW-0863">Zinc-finger</keyword>
<comment type="caution">
    <text evidence="14">The sequence shown here is derived from an EMBL/GenBank/DDBJ whole genome shotgun (WGS) entry which is preliminary data.</text>
</comment>
<feature type="domain" description="C2H2-type" evidence="13">
    <location>
        <begin position="200"/>
        <end position="228"/>
    </location>
</feature>
<evidence type="ECO:0000313" key="14">
    <source>
        <dbReference type="EMBL" id="KAL1374823.1"/>
    </source>
</evidence>
<evidence type="ECO:0000256" key="3">
    <source>
        <dbReference type="ARBA" id="ARBA00022723"/>
    </source>
</evidence>
<evidence type="ECO:0000256" key="8">
    <source>
        <dbReference type="ARBA" id="ARBA00023125"/>
    </source>
</evidence>
<comment type="similarity">
    <text evidence="2">Belongs to the krueppel C2H2-type zinc-finger protein family.</text>
</comment>
<dbReference type="Gene3D" id="3.30.160.60">
    <property type="entry name" value="Classic Zinc Finger"/>
    <property type="match status" value="5"/>
</dbReference>
<feature type="domain" description="C2H2-type" evidence="13">
    <location>
        <begin position="258"/>
        <end position="287"/>
    </location>
</feature>
<dbReference type="GO" id="GO:0003677">
    <property type="term" value="F:DNA binding"/>
    <property type="evidence" value="ECO:0007669"/>
    <property type="project" value="UniProtKB-KW"/>
</dbReference>
<dbReference type="FunFam" id="3.30.160.60:FF:000870">
    <property type="entry name" value="zinc finger protein 197 isoform X1"/>
    <property type="match status" value="1"/>
</dbReference>
<keyword evidence="4" id="KW-0677">Repeat</keyword>
<dbReference type="InterPro" id="IPR013087">
    <property type="entry name" value="Znf_C2H2_type"/>
</dbReference>
<dbReference type="PANTHER" id="PTHR24393">
    <property type="entry name" value="ZINC FINGER PROTEIN"/>
    <property type="match status" value="1"/>
</dbReference>
<keyword evidence="9" id="KW-0804">Transcription</keyword>
<dbReference type="PANTHER" id="PTHR24393:SF15">
    <property type="entry name" value="IP01243P-RELATED"/>
    <property type="match status" value="1"/>
</dbReference>
<dbReference type="PROSITE" id="PS00028">
    <property type="entry name" value="ZINC_FINGER_C2H2_1"/>
    <property type="match status" value="7"/>
</dbReference>
<gene>
    <name evidence="14" type="ORF">pipiens_017870</name>
</gene>
<keyword evidence="7" id="KW-0805">Transcription regulation</keyword>
<dbReference type="Proteomes" id="UP001562425">
    <property type="component" value="Unassembled WGS sequence"/>
</dbReference>
<keyword evidence="6" id="KW-0862">Zinc</keyword>
<keyword evidence="3" id="KW-0479">Metal-binding</keyword>
<feature type="region of interest" description="Disordered" evidence="12">
    <location>
        <begin position="490"/>
        <end position="529"/>
    </location>
</feature>
<keyword evidence="10" id="KW-0539">Nucleus</keyword>
<dbReference type="InterPro" id="IPR036236">
    <property type="entry name" value="Znf_C2H2_sf"/>
</dbReference>
<feature type="domain" description="C2H2-type" evidence="13">
    <location>
        <begin position="316"/>
        <end position="343"/>
    </location>
</feature>
<name>A0ABD1CEP0_CULPP</name>
<dbReference type="GO" id="GO:0005634">
    <property type="term" value="C:nucleus"/>
    <property type="evidence" value="ECO:0007669"/>
    <property type="project" value="UniProtKB-SubCell"/>
</dbReference>
<evidence type="ECO:0000259" key="13">
    <source>
        <dbReference type="PROSITE" id="PS50157"/>
    </source>
</evidence>
<evidence type="ECO:0000256" key="2">
    <source>
        <dbReference type="ARBA" id="ARBA00006991"/>
    </source>
</evidence>
<evidence type="ECO:0000256" key="10">
    <source>
        <dbReference type="ARBA" id="ARBA00023242"/>
    </source>
</evidence>
<dbReference type="GO" id="GO:0008270">
    <property type="term" value="F:zinc ion binding"/>
    <property type="evidence" value="ECO:0007669"/>
    <property type="project" value="UniProtKB-KW"/>
</dbReference>
<evidence type="ECO:0000256" key="6">
    <source>
        <dbReference type="ARBA" id="ARBA00022833"/>
    </source>
</evidence>
<feature type="domain" description="C2H2-type" evidence="13">
    <location>
        <begin position="159"/>
        <end position="186"/>
    </location>
</feature>
<feature type="domain" description="C2H2-type" evidence="13">
    <location>
        <begin position="344"/>
        <end position="371"/>
    </location>
</feature>
<accession>A0ABD1CEP0</accession>
<reference evidence="14 15" key="1">
    <citation type="submission" date="2024-05" db="EMBL/GenBank/DDBJ databases">
        <title>Culex pipiens pipiens assembly and annotation.</title>
        <authorList>
            <person name="Alout H."/>
            <person name="Durand T."/>
        </authorList>
    </citation>
    <scope>NUCLEOTIDE SEQUENCE [LARGE SCALE GENOMIC DNA]</scope>
    <source>
        <strain evidence="14">HA-2024</strain>
        <tissue evidence="14">Whole body</tissue>
    </source>
</reference>
<dbReference type="PROSITE" id="PS50157">
    <property type="entry name" value="ZINC_FINGER_C2H2_2"/>
    <property type="match status" value="7"/>
</dbReference>
<organism evidence="14 15">
    <name type="scientific">Culex pipiens pipiens</name>
    <name type="common">Northern house mosquito</name>
    <dbReference type="NCBI Taxonomy" id="38569"/>
    <lineage>
        <taxon>Eukaryota</taxon>
        <taxon>Metazoa</taxon>
        <taxon>Ecdysozoa</taxon>
        <taxon>Arthropoda</taxon>
        <taxon>Hexapoda</taxon>
        <taxon>Insecta</taxon>
        <taxon>Pterygota</taxon>
        <taxon>Neoptera</taxon>
        <taxon>Endopterygota</taxon>
        <taxon>Diptera</taxon>
        <taxon>Nematocera</taxon>
        <taxon>Culicoidea</taxon>
        <taxon>Culicidae</taxon>
        <taxon>Culicinae</taxon>
        <taxon>Culicini</taxon>
        <taxon>Culex</taxon>
        <taxon>Culex</taxon>
    </lineage>
</organism>
<evidence type="ECO:0000256" key="11">
    <source>
        <dbReference type="PROSITE-ProRule" id="PRU00042"/>
    </source>
</evidence>